<dbReference type="AlphaFoldDB" id="A0A3M0YZG9"/>
<proteinExistence type="predicted"/>
<comment type="caution">
    <text evidence="1">The sequence shown here is derived from an EMBL/GenBank/DDBJ whole genome shotgun (WGS) entry which is preliminary data.</text>
</comment>
<organism evidence="1 2">
    <name type="scientific">Candidatus Dojkabacteria bacterium</name>
    <dbReference type="NCBI Taxonomy" id="2099670"/>
    <lineage>
        <taxon>Bacteria</taxon>
        <taxon>Candidatus Dojkabacteria</taxon>
    </lineage>
</organism>
<protein>
    <submittedName>
        <fullName evidence="1">Uncharacterized protein</fullName>
    </submittedName>
</protein>
<gene>
    <name evidence="1" type="ORF">D6810_00800</name>
</gene>
<dbReference type="Proteomes" id="UP000269410">
    <property type="component" value="Unassembled WGS sequence"/>
</dbReference>
<evidence type="ECO:0000313" key="1">
    <source>
        <dbReference type="EMBL" id="RMD77482.1"/>
    </source>
</evidence>
<reference evidence="1 2" key="1">
    <citation type="submission" date="2018-10" db="EMBL/GenBank/DDBJ databases">
        <title>Thermophilic Lithotrophy and Phototrophy in an Intertidal, Iron-rich, Geothermal Spring.</title>
        <authorList>
            <person name="Ward L.M."/>
            <person name="Idei A."/>
            <person name="Nakagawa M."/>
            <person name="Ueno Y."/>
            <person name="Fischer W."/>
            <person name="Mcglynn S.E."/>
        </authorList>
    </citation>
    <scope>NUCLEOTIDE SEQUENCE [LARGE SCALE GENOMIC DNA]</scope>
    <source>
        <strain evidence="1">J137</strain>
    </source>
</reference>
<sequence length="274" mass="31058">MIKLYLKGGQPLTELEELEDQPLTLDELYEYLRGDQGQGLREFIQLIAKLRRKLIIYANQTPSECAKQDEDGYPFTTYKLIKLQQVRTSEELKDLKLIYDHKQREEIEKFRITSVLNDETCNQILGEISKRHPQNSQILEHVKGILEGEIKSASSFVLRFFSNPTGYYNLPATFPPTDGFGRPVRGQLSEGGKIGFVLTGEEGPIHFEQQSSLNRTVWLLPGSDTSDTKRNLGFVLHEVKVEKVGVIGVESLTKRILGVTLACGCPIRAFLDKE</sequence>
<name>A0A3M0YZG9_9BACT</name>
<accession>A0A3M0YZG9</accession>
<evidence type="ECO:0000313" key="2">
    <source>
        <dbReference type="Proteomes" id="UP000269410"/>
    </source>
</evidence>
<dbReference type="EMBL" id="RFKV01000029">
    <property type="protein sequence ID" value="RMD77482.1"/>
    <property type="molecule type" value="Genomic_DNA"/>
</dbReference>